<keyword evidence="3" id="KW-1185">Reference proteome</keyword>
<proteinExistence type="predicted"/>
<accession>A0A5D0HJM2</accession>
<keyword evidence="1" id="KW-1133">Transmembrane helix</keyword>
<evidence type="ECO:0000313" key="3">
    <source>
        <dbReference type="Proteomes" id="UP000323930"/>
    </source>
</evidence>
<keyword evidence="1" id="KW-0812">Transmembrane</keyword>
<dbReference type="OrthoDB" id="1443753at2"/>
<feature type="transmembrane region" description="Helical" evidence="1">
    <location>
        <begin position="27"/>
        <end position="46"/>
    </location>
</feature>
<protein>
    <submittedName>
        <fullName evidence="2">Uncharacterized protein</fullName>
    </submittedName>
</protein>
<dbReference type="Proteomes" id="UP000323930">
    <property type="component" value="Unassembled WGS sequence"/>
</dbReference>
<gene>
    <name evidence="2" type="ORF">FUA24_18075</name>
</gene>
<dbReference type="AlphaFoldDB" id="A0A5D0HJM2"/>
<dbReference type="EMBL" id="VSDQ01000718">
    <property type="protein sequence ID" value="TYA71488.1"/>
    <property type="molecule type" value="Genomic_DNA"/>
</dbReference>
<feature type="transmembrane region" description="Helical" evidence="1">
    <location>
        <begin position="5"/>
        <end position="21"/>
    </location>
</feature>
<feature type="transmembrane region" description="Helical" evidence="1">
    <location>
        <begin position="119"/>
        <end position="143"/>
    </location>
</feature>
<name>A0A5D0HJM2_9FLAO</name>
<feature type="transmembrane region" description="Helical" evidence="1">
    <location>
        <begin position="208"/>
        <end position="226"/>
    </location>
</feature>
<evidence type="ECO:0000256" key="1">
    <source>
        <dbReference type="SAM" id="Phobius"/>
    </source>
</evidence>
<keyword evidence="1" id="KW-0472">Membrane</keyword>
<reference evidence="2 3" key="1">
    <citation type="submission" date="2019-08" db="EMBL/GenBank/DDBJ databases">
        <title>Seonamhaeicola sediminis sp. nov., isolated from marine sediment.</title>
        <authorList>
            <person name="Cao W.R."/>
        </authorList>
    </citation>
    <scope>NUCLEOTIDE SEQUENCE [LARGE SCALE GENOMIC DNA]</scope>
    <source>
        <strain evidence="2 3">B011</strain>
    </source>
</reference>
<dbReference type="RefSeq" id="WP_148544473.1">
    <property type="nucleotide sequence ID" value="NZ_VSDQ01000718.1"/>
</dbReference>
<feature type="transmembrane region" description="Helical" evidence="1">
    <location>
        <begin position="53"/>
        <end position="76"/>
    </location>
</feature>
<sequence length="241" mass="27726">MPKLLVGIILIVYSLFVILGFTGYGDLAFTFDSLIIPLVAISYFAFVKKRTFFFSLFVICYAVSELMGLTVSYLLASGANDFIQSVDFYTGNSLYILAYFFLFIEVIRNIDFNEIFKSFKIHLIVLIALNIWLVYVLQLIVVTKVFTTSDYVFELVYNIVMLVLLAASLLNYFCRDNQKSLYLFLGALCIVFSEVIDVAYIYITQRSLLNFLSTTLSLGAFYFFYIQTEMADIKEDEIRII</sequence>
<feature type="transmembrane region" description="Helical" evidence="1">
    <location>
        <begin position="88"/>
        <end position="107"/>
    </location>
</feature>
<evidence type="ECO:0000313" key="2">
    <source>
        <dbReference type="EMBL" id="TYA71488.1"/>
    </source>
</evidence>
<feature type="transmembrane region" description="Helical" evidence="1">
    <location>
        <begin position="155"/>
        <end position="174"/>
    </location>
</feature>
<organism evidence="2 3">
    <name type="scientific">Seonamhaeicola marinus</name>
    <dbReference type="NCBI Taxonomy" id="1912246"/>
    <lineage>
        <taxon>Bacteria</taxon>
        <taxon>Pseudomonadati</taxon>
        <taxon>Bacteroidota</taxon>
        <taxon>Flavobacteriia</taxon>
        <taxon>Flavobacteriales</taxon>
        <taxon>Flavobacteriaceae</taxon>
    </lineage>
</organism>
<feature type="transmembrane region" description="Helical" evidence="1">
    <location>
        <begin position="181"/>
        <end position="202"/>
    </location>
</feature>
<comment type="caution">
    <text evidence="2">The sequence shown here is derived from an EMBL/GenBank/DDBJ whole genome shotgun (WGS) entry which is preliminary data.</text>
</comment>